<keyword evidence="3" id="KW-1185">Reference proteome</keyword>
<reference evidence="2 3" key="2">
    <citation type="journal article" date="2020" name="Int. J. Syst. Evol. Microbiol.">
        <title>Leptospira yasudae sp. nov. and Leptospira stimsonii sp. nov., two new species of the pathogenic group isolated from environmental sources.</title>
        <authorList>
            <person name="Casanovas-Massana A."/>
            <person name="Hamond C."/>
            <person name="Santos L.A."/>
            <person name="de Oliveira D."/>
            <person name="Hacker K.P."/>
            <person name="Balassiano I."/>
            <person name="Costa F."/>
            <person name="Medeiros M.A."/>
            <person name="Reis M.G."/>
            <person name="Ko A.I."/>
            <person name="Wunder E.A."/>
        </authorList>
    </citation>
    <scope>NUCLEOTIDE SEQUENCE [LARGE SCALE GENOMIC DNA]</scope>
    <source>
        <strain evidence="2 3">B21</strain>
    </source>
</reference>
<comment type="caution">
    <text evidence="2">The sequence shown here is derived from an EMBL/GenBank/DDBJ whole genome shotgun (WGS) entry which is preliminary data.</text>
</comment>
<evidence type="ECO:0000313" key="3">
    <source>
        <dbReference type="Proteomes" id="UP000285569"/>
    </source>
</evidence>
<name>A0ABX9M361_9LEPT</name>
<dbReference type="Proteomes" id="UP000285569">
    <property type="component" value="Unassembled WGS sequence"/>
</dbReference>
<protein>
    <submittedName>
        <fullName evidence="2">Uncharacterized protein</fullName>
    </submittedName>
</protein>
<proteinExistence type="predicted"/>
<evidence type="ECO:0000256" key="1">
    <source>
        <dbReference type="SAM" id="MobiDB-lite"/>
    </source>
</evidence>
<gene>
    <name evidence="2" type="ORF">DLM77_12340</name>
</gene>
<accession>A0ABX9M361</accession>
<feature type="region of interest" description="Disordered" evidence="1">
    <location>
        <begin position="1"/>
        <end position="22"/>
    </location>
</feature>
<reference evidence="3" key="1">
    <citation type="submission" date="2018-05" db="EMBL/GenBank/DDBJ databases">
        <title>Leptospira yasudae sp. nov. and Leptospira stimsonii sp. nov., two pathogenic species of the genus Leptospira isolated from environmental sources.</title>
        <authorList>
            <person name="Casanovas-Massana A."/>
            <person name="Hamond C."/>
            <person name="Santos L.A."/>
            <person name="Hacker K.P."/>
            <person name="Balassiano I."/>
            <person name="Medeiros M.A."/>
            <person name="Reis M.G."/>
            <person name="Ko A.I."/>
            <person name="Wunder E.A."/>
        </authorList>
    </citation>
    <scope>NUCLEOTIDE SEQUENCE [LARGE SCALE GENOMIC DNA]</scope>
    <source>
        <strain evidence="3">B21</strain>
    </source>
</reference>
<dbReference type="EMBL" id="QHCR01000005">
    <property type="protein sequence ID" value="RHX79661.1"/>
    <property type="molecule type" value="Genomic_DNA"/>
</dbReference>
<evidence type="ECO:0000313" key="2">
    <source>
        <dbReference type="EMBL" id="RHX79661.1"/>
    </source>
</evidence>
<organism evidence="2 3">
    <name type="scientific">Leptospira yasudae</name>
    <dbReference type="NCBI Taxonomy" id="2202201"/>
    <lineage>
        <taxon>Bacteria</taxon>
        <taxon>Pseudomonadati</taxon>
        <taxon>Spirochaetota</taxon>
        <taxon>Spirochaetia</taxon>
        <taxon>Leptospirales</taxon>
        <taxon>Leptospiraceae</taxon>
        <taxon>Leptospira</taxon>
    </lineage>
</organism>
<sequence>MNFLLMESSAMVPTSPPPPPELGRGLSCITESLSELRQNPAPAIGAMRSSRLAAEANAESRKSAVLFIGDEKEAPRF</sequence>